<sequence length="600" mass="65150">MLHRRRVSSRSEPVTTAPTAHGNGRSSPTGLARLFGGPSSSNSRNVGGKADRTLTPLRRLVYIIIGLVAMFMILHYASSNSSTRSRFGMRGSRRTDALVRQARKQRASAAVYNAEGGSAPANFSEAPPFTFCPSYGSSDELGNKYGREAISKTRSHVGSSARVQRVIKRAMAGLPITIGVLGGSISSCHGLDASPAHPLGNPIGPNCYPHRIFSWLNDVFPHPANELTNGALRRTGTSYYGFCSDMHLPDRVDLIIVEFDTEDPHDLTSLSTTDLLIRSLLLRPDHPAVIMLGHFAPQIQGEYGFAGPEIYHTTVAQFYDVVHLTIKGLIYEEYLLNPQKVRSTYFLDPILANAKGHELLADTVISFLEAQVCQLWDQVALQADIAALGGSTTIVSPLNVGEDFPSLLSGKGLRKSDNVFEEADSSNSPDTGKGSRSSHSKIPPFRIGDRPHTLARFREIKPNCASANDLINPLPPSVFAGSGWSPVVPKLEEEDETHYWYTDAPGSLLKIPIKCGAGDIAVYYYKGPAAQGWGNVLCWVDDNTAGAVELKGSWDRDYGQPTVTQIDQAVTKGSHFVVCELQGQPGVDHAQFKLFGIFST</sequence>
<evidence type="ECO:0000313" key="4">
    <source>
        <dbReference type="Proteomes" id="UP000249723"/>
    </source>
</evidence>
<evidence type="ECO:0000313" key="3">
    <source>
        <dbReference type="EMBL" id="SCZ88374.1"/>
    </source>
</evidence>
<accession>A0A2X0KIT4</accession>
<keyword evidence="2" id="KW-0472">Membrane</keyword>
<feature type="transmembrane region" description="Helical" evidence="2">
    <location>
        <begin position="60"/>
        <end position="77"/>
    </location>
</feature>
<keyword evidence="2" id="KW-1133">Transmembrane helix</keyword>
<protein>
    <submittedName>
        <fullName evidence="3">BZ3500_MvSof-1268-A1-R1_Chr2-1g04369 protein</fullName>
    </submittedName>
</protein>
<dbReference type="PANTHER" id="PTHR34407:SF1">
    <property type="entry name" value="SGNH HYDROLASE-TYPE ESTERASE DOMAIN-CONTAINING PROTEIN"/>
    <property type="match status" value="1"/>
</dbReference>
<reference evidence="4" key="1">
    <citation type="submission" date="2016-10" db="EMBL/GenBank/DDBJ databases">
        <authorList>
            <person name="Jeantristanb JTB J.-T."/>
            <person name="Ricardo R."/>
        </authorList>
    </citation>
    <scope>NUCLEOTIDE SEQUENCE [LARGE SCALE GENOMIC DNA]</scope>
</reference>
<feature type="compositionally biased region" description="Polar residues" evidence="1">
    <location>
        <begin position="10"/>
        <end position="29"/>
    </location>
</feature>
<proteinExistence type="predicted"/>
<evidence type="ECO:0000256" key="2">
    <source>
        <dbReference type="SAM" id="Phobius"/>
    </source>
</evidence>
<dbReference type="OrthoDB" id="544608at2759"/>
<evidence type="ECO:0000256" key="1">
    <source>
        <dbReference type="SAM" id="MobiDB-lite"/>
    </source>
</evidence>
<dbReference type="AlphaFoldDB" id="A0A2X0KIT4"/>
<keyword evidence="4" id="KW-1185">Reference proteome</keyword>
<feature type="region of interest" description="Disordered" evidence="1">
    <location>
        <begin position="420"/>
        <end position="449"/>
    </location>
</feature>
<gene>
    <name evidence="3" type="ORF">BZ3500_MVSOF-1268-A1-R1_CHR2-1G04369</name>
</gene>
<feature type="compositionally biased region" description="Polar residues" evidence="1">
    <location>
        <begin position="425"/>
        <end position="437"/>
    </location>
</feature>
<dbReference type="SUPFAM" id="SSF52266">
    <property type="entry name" value="SGNH hydrolase"/>
    <property type="match status" value="1"/>
</dbReference>
<dbReference type="Proteomes" id="UP000249723">
    <property type="component" value="Unassembled WGS sequence"/>
</dbReference>
<dbReference type="EMBL" id="FMWP01000012">
    <property type="protein sequence ID" value="SCZ88374.1"/>
    <property type="molecule type" value="Genomic_DNA"/>
</dbReference>
<feature type="region of interest" description="Disordered" evidence="1">
    <location>
        <begin position="1"/>
        <end position="50"/>
    </location>
</feature>
<keyword evidence="2" id="KW-0812">Transmembrane</keyword>
<name>A0A2X0KIT4_9BASI</name>
<dbReference type="CDD" id="cd00229">
    <property type="entry name" value="SGNH_hydrolase"/>
    <property type="match status" value="1"/>
</dbReference>
<organism evidence="3 4">
    <name type="scientific">Microbotryum saponariae</name>
    <dbReference type="NCBI Taxonomy" id="289078"/>
    <lineage>
        <taxon>Eukaryota</taxon>
        <taxon>Fungi</taxon>
        <taxon>Dikarya</taxon>
        <taxon>Basidiomycota</taxon>
        <taxon>Pucciniomycotina</taxon>
        <taxon>Microbotryomycetes</taxon>
        <taxon>Microbotryales</taxon>
        <taxon>Microbotryaceae</taxon>
        <taxon>Microbotryum</taxon>
    </lineage>
</organism>
<dbReference type="PANTHER" id="PTHR34407">
    <property type="entry name" value="EXPRESSED PROTEIN"/>
    <property type="match status" value="1"/>
</dbReference>
<dbReference type="STRING" id="289078.A0A2X0KIT4"/>